<dbReference type="Gene3D" id="3.20.20.480">
    <property type="entry name" value="Trimethylamine methyltransferase-like"/>
    <property type="match status" value="1"/>
</dbReference>
<dbReference type="AlphaFoldDB" id="X1T7D2"/>
<sequence>PDIIIGLGGLERGRITSEEALVIDNEIIDYALGYVRGLEVNNDTLALDVIHKVGPGGTFLGEKHTLQHFRERWAPKMSDMDSFEAWEQKGSRPLDEIAHEKIKEILATHKPEPLPEDVEKEISKIIKRAETELLE</sequence>
<dbReference type="GO" id="GO:0015948">
    <property type="term" value="P:methanogenesis"/>
    <property type="evidence" value="ECO:0007669"/>
    <property type="project" value="InterPro"/>
</dbReference>
<protein>
    <recommendedName>
        <fullName evidence="5">Trimethylamine methyltransferase</fullName>
    </recommendedName>
</protein>
<dbReference type="Pfam" id="PF06253">
    <property type="entry name" value="MTTB"/>
    <property type="match status" value="1"/>
</dbReference>
<feature type="non-terminal residue" evidence="4">
    <location>
        <position position="1"/>
    </location>
</feature>
<reference evidence="4" key="1">
    <citation type="journal article" date="2014" name="Front. Microbiol.">
        <title>High frequency of phylogenetically diverse reductive dehalogenase-homologous genes in deep subseafloor sedimentary metagenomes.</title>
        <authorList>
            <person name="Kawai M."/>
            <person name="Futagami T."/>
            <person name="Toyoda A."/>
            <person name="Takaki Y."/>
            <person name="Nishi S."/>
            <person name="Hori S."/>
            <person name="Arai W."/>
            <person name="Tsubouchi T."/>
            <person name="Morono Y."/>
            <person name="Uchiyama I."/>
            <person name="Ito T."/>
            <person name="Fujiyama A."/>
            <person name="Inagaki F."/>
            <person name="Takami H."/>
        </authorList>
    </citation>
    <scope>NUCLEOTIDE SEQUENCE</scope>
    <source>
        <strain evidence="4">Expedition CK06-06</strain>
    </source>
</reference>
<evidence type="ECO:0000256" key="3">
    <source>
        <dbReference type="ARBA" id="ARBA00022679"/>
    </source>
</evidence>
<evidence type="ECO:0000256" key="2">
    <source>
        <dbReference type="ARBA" id="ARBA00022603"/>
    </source>
</evidence>
<comment type="caution">
    <text evidence="4">The sequence shown here is derived from an EMBL/GenBank/DDBJ whole genome shotgun (WGS) entry which is preliminary data.</text>
</comment>
<proteinExistence type="inferred from homology"/>
<keyword evidence="3" id="KW-0808">Transferase</keyword>
<evidence type="ECO:0000256" key="1">
    <source>
        <dbReference type="ARBA" id="ARBA00007137"/>
    </source>
</evidence>
<dbReference type="InterPro" id="IPR010426">
    <property type="entry name" value="MTTB_MeTrfase"/>
</dbReference>
<evidence type="ECO:0008006" key="5">
    <source>
        <dbReference type="Google" id="ProtNLM"/>
    </source>
</evidence>
<evidence type="ECO:0000313" key="4">
    <source>
        <dbReference type="EMBL" id="GAJ01179.1"/>
    </source>
</evidence>
<comment type="similarity">
    <text evidence="1">Belongs to the trimethylamine methyltransferase family.</text>
</comment>
<gene>
    <name evidence="4" type="ORF">S12H4_27976</name>
</gene>
<dbReference type="GO" id="GO:0008168">
    <property type="term" value="F:methyltransferase activity"/>
    <property type="evidence" value="ECO:0007669"/>
    <property type="project" value="UniProtKB-KW"/>
</dbReference>
<keyword evidence="2" id="KW-0489">Methyltransferase</keyword>
<name>X1T7D2_9ZZZZ</name>
<organism evidence="4">
    <name type="scientific">marine sediment metagenome</name>
    <dbReference type="NCBI Taxonomy" id="412755"/>
    <lineage>
        <taxon>unclassified sequences</taxon>
        <taxon>metagenomes</taxon>
        <taxon>ecological metagenomes</taxon>
    </lineage>
</organism>
<dbReference type="EMBL" id="BARW01016013">
    <property type="protein sequence ID" value="GAJ01179.1"/>
    <property type="molecule type" value="Genomic_DNA"/>
</dbReference>
<dbReference type="InterPro" id="IPR038601">
    <property type="entry name" value="MttB-like_sf"/>
</dbReference>
<dbReference type="GO" id="GO:0032259">
    <property type="term" value="P:methylation"/>
    <property type="evidence" value="ECO:0007669"/>
    <property type="project" value="UniProtKB-KW"/>
</dbReference>
<accession>X1T7D2</accession>